<organism evidence="1 2">
    <name type="scientific">Paraburkholderia monticola</name>
    <dbReference type="NCBI Taxonomy" id="1399968"/>
    <lineage>
        <taxon>Bacteria</taxon>
        <taxon>Pseudomonadati</taxon>
        <taxon>Pseudomonadota</taxon>
        <taxon>Betaproteobacteria</taxon>
        <taxon>Burkholderiales</taxon>
        <taxon>Burkholderiaceae</taxon>
        <taxon>Paraburkholderia</taxon>
    </lineage>
</organism>
<reference evidence="1 2" key="1">
    <citation type="journal article" date="2015" name="Int. J. Syst. Evol. Microbiol.">
        <title>Burkholderia monticola sp. nov., isolated from mountain soil.</title>
        <authorList>
            <person name="Baek I."/>
            <person name="Seo B."/>
            <person name="Lee I."/>
            <person name="Yi H."/>
            <person name="Chun J."/>
        </authorList>
    </citation>
    <scope>NUCLEOTIDE SEQUENCE [LARGE SCALE GENOMIC DNA]</scope>
    <source>
        <strain evidence="1 2">JC2948</strain>
    </source>
</reference>
<dbReference type="AlphaFoldDB" id="A0A149PBC6"/>
<evidence type="ECO:0000313" key="2">
    <source>
        <dbReference type="Proteomes" id="UP000075613"/>
    </source>
</evidence>
<protein>
    <submittedName>
        <fullName evidence="1">Uncharacterized protein</fullName>
    </submittedName>
</protein>
<comment type="caution">
    <text evidence="1">The sequence shown here is derived from an EMBL/GenBank/DDBJ whole genome shotgun (WGS) entry which is preliminary data.</text>
</comment>
<gene>
    <name evidence="1" type="ORF">CI15_32740</name>
</gene>
<name>A0A149PBC6_9BURK</name>
<dbReference type="Proteomes" id="UP000075613">
    <property type="component" value="Unassembled WGS sequence"/>
</dbReference>
<sequence length="75" mass="8089">MNNFVRLDLPGPVQGFVAYRELPSTAGLFVKFVGSEGRKALEALIEDPAALEQELGQSIRFVGGIVGRVTSTRLV</sequence>
<evidence type="ECO:0000313" key="1">
    <source>
        <dbReference type="EMBL" id="KXU82320.1"/>
    </source>
</evidence>
<keyword evidence="2" id="KW-1185">Reference proteome</keyword>
<accession>A0A149PBC6</accession>
<proteinExistence type="predicted"/>
<dbReference type="EMBL" id="LRBG01000039">
    <property type="protein sequence ID" value="KXU82320.1"/>
    <property type="molecule type" value="Genomic_DNA"/>
</dbReference>
<dbReference type="STRING" id="1399968.CI15_32740"/>